<dbReference type="CAZy" id="CBM4">
    <property type="family name" value="Carbohydrate-Binding Module Family 4"/>
</dbReference>
<keyword evidence="2" id="KW-0732">Signal</keyword>
<feature type="chain" id="PRO_5002774622" evidence="2">
    <location>
        <begin position="23"/>
        <end position="1255"/>
    </location>
</feature>
<keyword evidence="5" id="KW-1185">Reference proteome</keyword>
<dbReference type="KEGG" id="ote:Oter_3823"/>
<protein>
    <submittedName>
        <fullName evidence="4">Carbohydrate-binding CenC domain protein</fullName>
    </submittedName>
</protein>
<dbReference type="InterPro" id="IPR017853">
    <property type="entry name" value="GH"/>
</dbReference>
<dbReference type="Gene3D" id="2.60.120.260">
    <property type="entry name" value="Galactose-binding domain-like"/>
    <property type="match status" value="1"/>
</dbReference>
<dbReference type="HOGENOM" id="CLU_006956_1_0_0"/>
<sequence>MLRTRLLSISLLLALTCSVASAALESFTLPWNDATPGITNLQTWQPTPAGDAGWVSVTAGGHYVVGGERIRFLGVNVADLSCFPTHAQAEGHAARLARFGFNAVRFHHMEAQWAKDSVIIDYSLGNSRTLSADRLERLHYFVAQLAARGIYSNINLLVSREFQAGDGLGPEITQLEWKDQHILGFFMDEALQLHKEHATKLLSAPNPYRGGRSLAEDPAVSFVEIMNENGLLQKWYENVLDTLPTPYRSALQAKWNAWLKTRYATTAELLASWGTIDQPLGANMLANGDFAAGTGSWNFEQHNGAVATRIAGTEFNGQPSLRIAVTTPGSAGWHIQLNQAGLAFTSGKTYTVSFSAKAAAATPLSCSLTRTGPSDYSGVGSSISTTLGTSWQRYTFTFQAANDEPSVRLNFNGFGDRLCTVYLADVRFSEGGKIGGLADGVTLEAGNIPNVLHNAAAGSATAGQTRDWITYVFAAEKVYWDAMKAHIKDTLGYRGIVWGTIISNSPPNAQSSLDAMDSHAYWQHPVWPAGKDWDPVDWTISNVSMVNSPSSNTLTGIARQRVEGRPHNVTEYQHASPNTYASETPLLAAAFGALQDWDSLWMFAYDTNTDAAVSGFFDHGGHSGKMVNQLLAATLFRRGDVAPANLSYTLPFTPAQEVEAARASGAAWSIADGSKIGMPALMTSQSRVALSIGATATGLASPPATPTGSVFTADTGELRWDTSVANKGVVTVNTPRTKAVIGFTAGRSFDLGGVVIAPGTTRQDWSTIGLSLLEGYQFDQAGAARAVLVATGDQENTGQTWNTAKNSIGNRWGTSPVLVEVVPATITLPVAATRVSVWSLDETGQRKVAVSVRDAAGRAQFDLGRSGTTLWYEIAIEAGPVTAAAIASQPAPARSSILGGSVTLALSANGSPAPAVQWTRNGSDVTRLAAPVVTLENLQPADAGIYRARVSNASGSVLSEPMILGLTSSSKVVGAGHEVGSNIYVASNGNTFDQVLLEGAAAAITADHALNQITRLSYIDLDNDIVQVEMSGPGTLSLVLDSATGPAAPVNYNQSNVGYMKGHAGIVITGADERTNVSAFTVGRFTAFDPTGTFDVTKPVTDLNHPSKNGSPLFAGQADTAYDGIADLAFIAIASTDGRFGGVRAANANFFATKGLTGVYAPGVTFSGPVYVGDIIASDDSTPVLRLGAASNTRITGGDLLQANGAPVQVSGITQLVFADGSDSHGRLLPAQRNQAVLQENGVDVTATIVVNPTP</sequence>
<dbReference type="InterPro" id="IPR013098">
    <property type="entry name" value="Ig_I-set"/>
</dbReference>
<dbReference type="SUPFAM" id="SSF49785">
    <property type="entry name" value="Galactose-binding domain-like"/>
    <property type="match status" value="1"/>
</dbReference>
<evidence type="ECO:0000313" key="5">
    <source>
        <dbReference type="Proteomes" id="UP000007013"/>
    </source>
</evidence>
<dbReference type="STRING" id="452637.Oter_3823"/>
<organism evidence="4 5">
    <name type="scientific">Opitutus terrae (strain DSM 11246 / JCM 15787 / PB90-1)</name>
    <dbReference type="NCBI Taxonomy" id="452637"/>
    <lineage>
        <taxon>Bacteria</taxon>
        <taxon>Pseudomonadati</taxon>
        <taxon>Verrucomicrobiota</taxon>
        <taxon>Opitutia</taxon>
        <taxon>Opitutales</taxon>
        <taxon>Opitutaceae</taxon>
        <taxon>Opitutus</taxon>
    </lineage>
</organism>
<dbReference type="Gene3D" id="2.60.40.10">
    <property type="entry name" value="Immunoglobulins"/>
    <property type="match status" value="1"/>
</dbReference>
<dbReference type="EMBL" id="CP001032">
    <property type="protein sequence ID" value="ACB77098.1"/>
    <property type="molecule type" value="Genomic_DNA"/>
</dbReference>
<dbReference type="RefSeq" id="WP_012376627.1">
    <property type="nucleotide sequence ID" value="NC_010571.1"/>
</dbReference>
<proteinExistence type="predicted"/>
<evidence type="ECO:0000256" key="2">
    <source>
        <dbReference type="SAM" id="SignalP"/>
    </source>
</evidence>
<dbReference type="InterPro" id="IPR003305">
    <property type="entry name" value="CenC_carb-bd"/>
</dbReference>
<dbReference type="Gene3D" id="3.20.20.80">
    <property type="entry name" value="Glycosidases"/>
    <property type="match status" value="1"/>
</dbReference>
<dbReference type="InterPro" id="IPR007110">
    <property type="entry name" value="Ig-like_dom"/>
</dbReference>
<name>B1ZZ26_OPITP</name>
<dbReference type="SUPFAM" id="SSF51445">
    <property type="entry name" value="(Trans)glycosidases"/>
    <property type="match status" value="1"/>
</dbReference>
<dbReference type="eggNOG" id="COG3693">
    <property type="taxonomic scope" value="Bacteria"/>
</dbReference>
<dbReference type="SUPFAM" id="SSF48726">
    <property type="entry name" value="Immunoglobulin"/>
    <property type="match status" value="1"/>
</dbReference>
<gene>
    <name evidence="4" type="ordered locus">Oter_3823</name>
</gene>
<dbReference type="Pfam" id="PF02018">
    <property type="entry name" value="CBM_4_9"/>
    <property type="match status" value="1"/>
</dbReference>
<feature type="domain" description="Ig-like" evidence="3">
    <location>
        <begin position="880"/>
        <end position="959"/>
    </location>
</feature>
<evidence type="ECO:0000256" key="1">
    <source>
        <dbReference type="ARBA" id="ARBA00022801"/>
    </source>
</evidence>
<reference evidence="4 5" key="1">
    <citation type="journal article" date="2011" name="J. Bacteriol.">
        <title>Genome sequence of the verrucomicrobium Opitutus terrae PB90-1, an abundant inhabitant of rice paddy soil ecosystems.</title>
        <authorList>
            <person name="van Passel M.W."/>
            <person name="Kant R."/>
            <person name="Palva A."/>
            <person name="Copeland A."/>
            <person name="Lucas S."/>
            <person name="Lapidus A."/>
            <person name="Glavina del Rio T."/>
            <person name="Pitluck S."/>
            <person name="Goltsman E."/>
            <person name="Clum A."/>
            <person name="Sun H."/>
            <person name="Schmutz J."/>
            <person name="Larimer F.W."/>
            <person name="Land M.L."/>
            <person name="Hauser L."/>
            <person name="Kyrpides N."/>
            <person name="Mikhailova N."/>
            <person name="Richardson P.P."/>
            <person name="Janssen P.H."/>
            <person name="de Vos W.M."/>
            <person name="Smidt H."/>
        </authorList>
    </citation>
    <scope>NUCLEOTIDE SEQUENCE [LARGE SCALE GENOMIC DNA]</scope>
    <source>
        <strain evidence="5">DSM 11246 / JCM 15787 / PB90-1</strain>
    </source>
</reference>
<dbReference type="AlphaFoldDB" id="B1ZZ26"/>
<evidence type="ECO:0000313" key="4">
    <source>
        <dbReference type="EMBL" id="ACB77098.1"/>
    </source>
</evidence>
<dbReference type="Proteomes" id="UP000007013">
    <property type="component" value="Chromosome"/>
</dbReference>
<dbReference type="OrthoDB" id="9771116at2"/>
<dbReference type="SMART" id="SM00408">
    <property type="entry name" value="IGc2"/>
    <property type="match status" value="1"/>
</dbReference>
<dbReference type="InterPro" id="IPR008979">
    <property type="entry name" value="Galactose-bd-like_sf"/>
</dbReference>
<dbReference type="PROSITE" id="PS50835">
    <property type="entry name" value="IG_LIKE"/>
    <property type="match status" value="1"/>
</dbReference>
<dbReference type="InterPro" id="IPR003598">
    <property type="entry name" value="Ig_sub2"/>
</dbReference>
<evidence type="ECO:0000259" key="3">
    <source>
        <dbReference type="PROSITE" id="PS50835"/>
    </source>
</evidence>
<dbReference type="eggNOG" id="COG3934">
    <property type="taxonomic scope" value="Bacteria"/>
</dbReference>
<dbReference type="InterPro" id="IPR036179">
    <property type="entry name" value="Ig-like_dom_sf"/>
</dbReference>
<feature type="signal peptide" evidence="2">
    <location>
        <begin position="1"/>
        <end position="22"/>
    </location>
</feature>
<accession>B1ZZ26</accession>
<dbReference type="Pfam" id="PF07679">
    <property type="entry name" value="I-set"/>
    <property type="match status" value="1"/>
</dbReference>
<dbReference type="GO" id="GO:0016798">
    <property type="term" value="F:hydrolase activity, acting on glycosyl bonds"/>
    <property type="evidence" value="ECO:0007669"/>
    <property type="project" value="InterPro"/>
</dbReference>
<dbReference type="InterPro" id="IPR013783">
    <property type="entry name" value="Ig-like_fold"/>
</dbReference>
<keyword evidence="1" id="KW-0378">Hydrolase</keyword>